<sequence>MHWRNTAQRFGALAKLFHWTTAAAFIGAYAVVYYVIWFMDDTSDTSLPVLNLHWVLGLLVGLLVLPRLLWRWLDVQPDDPPGTALEHRLAHLAHVGLYALLIVMPLTGYIGTGAPTDLGLFRIPGFNETALFAWISRTWHLSWEAFEAPIDVVHHFIGKWIAWVVVVLHVAAALFHHWVRRDDVLTRMLPWRVARVRGNVSPPEAKRA</sequence>
<evidence type="ECO:0000256" key="6">
    <source>
        <dbReference type="ARBA" id="ARBA00022692"/>
    </source>
</evidence>
<feature type="transmembrane region" description="Helical" evidence="13">
    <location>
        <begin position="91"/>
        <end position="111"/>
    </location>
</feature>
<keyword evidence="4" id="KW-1003">Cell membrane</keyword>
<protein>
    <submittedName>
        <fullName evidence="15">Cytochrome b/b6 domain-containing protein</fullName>
    </submittedName>
</protein>
<dbReference type="Proteomes" id="UP001302020">
    <property type="component" value="Chromosome"/>
</dbReference>
<dbReference type="PANTHER" id="PTHR30529">
    <property type="entry name" value="CYTOCHROME B561"/>
    <property type="match status" value="1"/>
</dbReference>
<keyword evidence="7" id="KW-0479">Metal-binding</keyword>
<keyword evidence="8" id="KW-0249">Electron transport</keyword>
<keyword evidence="11 13" id="KW-0472">Membrane</keyword>
<dbReference type="SUPFAM" id="SSF81342">
    <property type="entry name" value="Transmembrane di-heme cytochromes"/>
    <property type="match status" value="1"/>
</dbReference>
<comment type="subcellular location">
    <subcellularLocation>
        <location evidence="2">Cell membrane</location>
        <topology evidence="2">Multi-pass membrane protein</topology>
    </subcellularLocation>
</comment>
<evidence type="ECO:0000256" key="2">
    <source>
        <dbReference type="ARBA" id="ARBA00004651"/>
    </source>
</evidence>
<dbReference type="EMBL" id="CP126172">
    <property type="protein sequence ID" value="WOS41551.1"/>
    <property type="molecule type" value="Genomic_DNA"/>
</dbReference>
<proteinExistence type="inferred from homology"/>
<keyword evidence="10" id="KW-0408">Iron</keyword>
<evidence type="ECO:0000256" key="7">
    <source>
        <dbReference type="ARBA" id="ARBA00022723"/>
    </source>
</evidence>
<accession>A0ABZ0JQA3</accession>
<evidence type="ECO:0000313" key="15">
    <source>
        <dbReference type="EMBL" id="WOS41551.1"/>
    </source>
</evidence>
<evidence type="ECO:0000256" key="11">
    <source>
        <dbReference type="ARBA" id="ARBA00023136"/>
    </source>
</evidence>
<evidence type="ECO:0000256" key="10">
    <source>
        <dbReference type="ARBA" id="ARBA00023004"/>
    </source>
</evidence>
<evidence type="ECO:0000256" key="5">
    <source>
        <dbReference type="ARBA" id="ARBA00022617"/>
    </source>
</evidence>
<evidence type="ECO:0000256" key="8">
    <source>
        <dbReference type="ARBA" id="ARBA00022982"/>
    </source>
</evidence>
<keyword evidence="3" id="KW-0813">Transport</keyword>
<dbReference type="RefSeq" id="WP_317844581.1">
    <property type="nucleotide sequence ID" value="NZ_CP126170.1"/>
</dbReference>
<keyword evidence="6 13" id="KW-0812">Transmembrane</keyword>
<reference evidence="15 16" key="1">
    <citation type="submission" date="2023-05" db="EMBL/GenBank/DDBJ databases">
        <title>Xanthomonas rydalmerenesis sp. nov., a novel Xanthomonas species isolated from Fragaria x ananassa.</title>
        <authorList>
            <person name="McKnight D.J.E."/>
            <person name="Wong-Bajracharya J."/>
            <person name="Okoh E.B."/>
            <person name="Snijders F."/>
            <person name="Lidbetter F."/>
            <person name="Webster J."/>
            <person name="Djordjevic S.P."/>
            <person name="Bogema D.R."/>
            <person name="Chapman T.A."/>
        </authorList>
    </citation>
    <scope>NUCLEOTIDE SEQUENCE [LARGE SCALE GENOMIC DNA]</scope>
    <source>
        <strain evidence="15 16">DAR34883</strain>
    </source>
</reference>
<dbReference type="Pfam" id="PF01292">
    <property type="entry name" value="Ni_hydr_CYTB"/>
    <property type="match status" value="1"/>
</dbReference>
<dbReference type="PANTHER" id="PTHR30529:SF7">
    <property type="entry name" value="CYTOCHROME B561 BACTERIAL_NI-HYDROGENASE DOMAIN-CONTAINING PROTEIN"/>
    <property type="match status" value="1"/>
</dbReference>
<dbReference type="InterPro" id="IPR011577">
    <property type="entry name" value="Cyt_b561_bac/Ni-Hgenase"/>
</dbReference>
<feature type="transmembrane region" description="Helical" evidence="13">
    <location>
        <begin position="51"/>
        <end position="70"/>
    </location>
</feature>
<feature type="transmembrane region" description="Helical" evidence="13">
    <location>
        <begin position="12"/>
        <end position="39"/>
    </location>
</feature>
<gene>
    <name evidence="15" type="ORF">QN243_03520</name>
</gene>
<comment type="similarity">
    <text evidence="12">Belongs to the cytochrome b561 family.</text>
</comment>
<evidence type="ECO:0000256" key="13">
    <source>
        <dbReference type="SAM" id="Phobius"/>
    </source>
</evidence>
<evidence type="ECO:0000256" key="1">
    <source>
        <dbReference type="ARBA" id="ARBA00001970"/>
    </source>
</evidence>
<evidence type="ECO:0000313" key="16">
    <source>
        <dbReference type="Proteomes" id="UP001302020"/>
    </source>
</evidence>
<organism evidence="15 16">
    <name type="scientific">Xanthomonas rydalmerensis</name>
    <dbReference type="NCBI Taxonomy" id="3046274"/>
    <lineage>
        <taxon>Bacteria</taxon>
        <taxon>Pseudomonadati</taxon>
        <taxon>Pseudomonadota</taxon>
        <taxon>Gammaproteobacteria</taxon>
        <taxon>Lysobacterales</taxon>
        <taxon>Lysobacteraceae</taxon>
        <taxon>Xanthomonas</taxon>
    </lineage>
</organism>
<evidence type="ECO:0000259" key="14">
    <source>
        <dbReference type="Pfam" id="PF01292"/>
    </source>
</evidence>
<dbReference type="InterPro" id="IPR052168">
    <property type="entry name" value="Cytochrome_b561_oxidase"/>
</dbReference>
<comment type="cofactor">
    <cofactor evidence="1">
        <name>heme b</name>
        <dbReference type="ChEBI" id="CHEBI:60344"/>
    </cofactor>
</comment>
<evidence type="ECO:0000256" key="4">
    <source>
        <dbReference type="ARBA" id="ARBA00022475"/>
    </source>
</evidence>
<evidence type="ECO:0000256" key="9">
    <source>
        <dbReference type="ARBA" id="ARBA00022989"/>
    </source>
</evidence>
<name>A0ABZ0JQA3_9XANT</name>
<evidence type="ECO:0000256" key="12">
    <source>
        <dbReference type="ARBA" id="ARBA00037975"/>
    </source>
</evidence>
<feature type="transmembrane region" description="Helical" evidence="13">
    <location>
        <begin position="160"/>
        <end position="179"/>
    </location>
</feature>
<keyword evidence="9 13" id="KW-1133">Transmembrane helix</keyword>
<feature type="domain" description="Cytochrome b561 bacterial/Ni-hydrogenase" evidence="14">
    <location>
        <begin position="9"/>
        <end position="190"/>
    </location>
</feature>
<dbReference type="InterPro" id="IPR016174">
    <property type="entry name" value="Di-haem_cyt_TM"/>
</dbReference>
<evidence type="ECO:0000256" key="3">
    <source>
        <dbReference type="ARBA" id="ARBA00022448"/>
    </source>
</evidence>
<keyword evidence="5" id="KW-0349">Heme</keyword>
<keyword evidence="16" id="KW-1185">Reference proteome</keyword>